<feature type="chain" id="PRO_5037873100" description="DUF4468 domain-containing protein" evidence="1">
    <location>
        <begin position="20"/>
        <end position="225"/>
    </location>
</feature>
<dbReference type="AlphaFoldDB" id="A0A928BRR9"/>
<evidence type="ECO:0008006" key="4">
    <source>
        <dbReference type="Google" id="ProtNLM"/>
    </source>
</evidence>
<feature type="signal peptide" evidence="1">
    <location>
        <begin position="1"/>
        <end position="19"/>
    </location>
</feature>
<sequence>MKRILFICIAVLCAVNIRAQVKINVDSFNEAIEQFNQTKDNNKKKWGKNLLEQNKRSSAISYKFEFPLEPEDAQLDIEKVKTAIAAYLDAKPYQRQIAVDWENNQITLVSAFGEVASRKGYGGKTFDMYVQAAARIDITAETNKLVLEMTIDRYYYSNTFKSIEDCFWTYINRTAPFVSVNKQEDAIYTDAYISTCSRCFNEVSEFITLLMLAYDDTTDEEEPTP</sequence>
<protein>
    <recommendedName>
        <fullName evidence="4">DUF4468 domain-containing protein</fullName>
    </recommendedName>
</protein>
<comment type="caution">
    <text evidence="2">The sequence shown here is derived from an EMBL/GenBank/DDBJ whole genome shotgun (WGS) entry which is preliminary data.</text>
</comment>
<organism evidence="2 3">
    <name type="scientific">Xylanibacter ruminicola</name>
    <name type="common">Prevotella ruminicola</name>
    <dbReference type="NCBI Taxonomy" id="839"/>
    <lineage>
        <taxon>Bacteria</taxon>
        <taxon>Pseudomonadati</taxon>
        <taxon>Bacteroidota</taxon>
        <taxon>Bacteroidia</taxon>
        <taxon>Bacteroidales</taxon>
        <taxon>Prevotellaceae</taxon>
        <taxon>Xylanibacter</taxon>
    </lineage>
</organism>
<name>A0A928BRR9_XYLRU</name>
<keyword evidence="1" id="KW-0732">Signal</keyword>
<evidence type="ECO:0000256" key="1">
    <source>
        <dbReference type="SAM" id="SignalP"/>
    </source>
</evidence>
<evidence type="ECO:0000313" key="2">
    <source>
        <dbReference type="EMBL" id="MBE6265539.1"/>
    </source>
</evidence>
<reference evidence="2" key="1">
    <citation type="submission" date="2019-04" db="EMBL/GenBank/DDBJ databases">
        <title>Evolution of Biomass-Degrading Anaerobic Consortia Revealed by Metagenomics.</title>
        <authorList>
            <person name="Peng X."/>
        </authorList>
    </citation>
    <scope>NUCLEOTIDE SEQUENCE</scope>
    <source>
        <strain evidence="2">SIG141</strain>
    </source>
</reference>
<gene>
    <name evidence="2" type="ORF">E7102_03565</name>
</gene>
<dbReference type="Proteomes" id="UP000763088">
    <property type="component" value="Unassembled WGS sequence"/>
</dbReference>
<dbReference type="EMBL" id="SUYD01000003">
    <property type="protein sequence ID" value="MBE6265539.1"/>
    <property type="molecule type" value="Genomic_DNA"/>
</dbReference>
<accession>A0A928BRR9</accession>
<proteinExistence type="predicted"/>
<evidence type="ECO:0000313" key="3">
    <source>
        <dbReference type="Proteomes" id="UP000763088"/>
    </source>
</evidence>